<accession>A0ABQ4QIL6</accession>
<proteinExistence type="predicted"/>
<reference evidence="2 3" key="1">
    <citation type="journal article" date="2021" name="Front. Microbiol.">
        <title>Comprehensive Comparative Genomics and Phenotyping of Methylobacterium Species.</title>
        <authorList>
            <person name="Alessa O."/>
            <person name="Ogura Y."/>
            <person name="Fujitani Y."/>
            <person name="Takami H."/>
            <person name="Hayashi T."/>
            <person name="Sahin N."/>
            <person name="Tani A."/>
        </authorList>
    </citation>
    <scope>NUCLEOTIDE SEQUENCE [LARGE SCALE GENOMIC DNA]</scope>
    <source>
        <strain evidence="2 3">DSM 23679</strain>
    </source>
</reference>
<name>A0ABQ4QIL6_9HYPH</name>
<dbReference type="EMBL" id="BPQG01000046">
    <property type="protein sequence ID" value="GJD45106.1"/>
    <property type="molecule type" value="Genomic_DNA"/>
</dbReference>
<evidence type="ECO:0000256" key="1">
    <source>
        <dbReference type="SAM" id="MobiDB-lite"/>
    </source>
</evidence>
<protein>
    <submittedName>
        <fullName evidence="2">Uncharacterized protein</fullName>
    </submittedName>
</protein>
<sequence length="46" mass="4983">MPRSNDAWGWLGCIRAPLYPAWACGSGREERPAERKPKPAEAGAGD</sequence>
<evidence type="ECO:0000313" key="2">
    <source>
        <dbReference type="EMBL" id="GJD45106.1"/>
    </source>
</evidence>
<organism evidence="2 3">
    <name type="scientific">Methylobacterium cerastii</name>
    <dbReference type="NCBI Taxonomy" id="932741"/>
    <lineage>
        <taxon>Bacteria</taxon>
        <taxon>Pseudomonadati</taxon>
        <taxon>Pseudomonadota</taxon>
        <taxon>Alphaproteobacteria</taxon>
        <taxon>Hyphomicrobiales</taxon>
        <taxon>Methylobacteriaceae</taxon>
        <taxon>Methylobacterium</taxon>
    </lineage>
</organism>
<feature type="compositionally biased region" description="Basic and acidic residues" evidence="1">
    <location>
        <begin position="27"/>
        <end position="39"/>
    </location>
</feature>
<comment type="caution">
    <text evidence="2">The sequence shown here is derived from an EMBL/GenBank/DDBJ whole genome shotgun (WGS) entry which is preliminary data.</text>
</comment>
<dbReference type="Proteomes" id="UP001055117">
    <property type="component" value="Unassembled WGS sequence"/>
</dbReference>
<evidence type="ECO:0000313" key="3">
    <source>
        <dbReference type="Proteomes" id="UP001055117"/>
    </source>
</evidence>
<feature type="region of interest" description="Disordered" evidence="1">
    <location>
        <begin position="26"/>
        <end position="46"/>
    </location>
</feature>
<keyword evidence="3" id="KW-1185">Reference proteome</keyword>
<gene>
    <name evidence="2" type="ORF">AFCDBAGC_2975</name>
</gene>